<evidence type="ECO:0000256" key="2">
    <source>
        <dbReference type="SAM" id="SignalP"/>
    </source>
</evidence>
<dbReference type="PANTHER" id="PTHR34558">
    <property type="entry name" value="EXPRESSED PROTEIN"/>
    <property type="match status" value="1"/>
</dbReference>
<name>A0A7I8IKC8_SPIIN</name>
<evidence type="ECO:0000313" key="3">
    <source>
        <dbReference type="EMBL" id="CAA2618630.1"/>
    </source>
</evidence>
<evidence type="ECO:0000256" key="1">
    <source>
        <dbReference type="SAM" id="Phobius"/>
    </source>
</evidence>
<dbReference type="Proteomes" id="UP000663760">
    <property type="component" value="Chromosome 4"/>
</dbReference>
<keyword evidence="1" id="KW-1133">Transmembrane helix</keyword>
<evidence type="ECO:0000313" key="4">
    <source>
        <dbReference type="EMBL" id="CAA7394578.1"/>
    </source>
</evidence>
<dbReference type="PANTHER" id="PTHR34558:SF9">
    <property type="entry name" value="F3L24.15 PROTEIN"/>
    <property type="match status" value="1"/>
</dbReference>
<gene>
    <name evidence="3" type="ORF">SI7747_04004797</name>
    <name evidence="4" type="ORF">SI8410_04005239</name>
</gene>
<reference evidence="3" key="1">
    <citation type="submission" date="2019-12" db="EMBL/GenBank/DDBJ databases">
        <authorList>
            <person name="Scholz U."/>
            <person name="Mascher M."/>
            <person name="Fiebig A."/>
        </authorList>
    </citation>
    <scope>NUCLEOTIDE SEQUENCE</scope>
</reference>
<feature type="transmembrane region" description="Helical" evidence="1">
    <location>
        <begin position="49"/>
        <end position="69"/>
    </location>
</feature>
<keyword evidence="1" id="KW-0472">Membrane</keyword>
<dbReference type="AlphaFoldDB" id="A0A7I8IKC8"/>
<protein>
    <submittedName>
        <fullName evidence="3">Uncharacterized protein</fullName>
    </submittedName>
</protein>
<sequence>MAGVCVAFLVAAQVVVARASGRLLAAVPAPAPAGVDEKRRRWFHVSLAAAQLMLGGLAATVFAVVFCYIRVTRGRSRQDSQESKS</sequence>
<accession>A0A7I8IKC8</accession>
<feature type="signal peptide" evidence="2">
    <location>
        <begin position="1"/>
        <end position="19"/>
    </location>
</feature>
<feature type="chain" id="PRO_5045019934" evidence="2">
    <location>
        <begin position="20"/>
        <end position="85"/>
    </location>
</feature>
<evidence type="ECO:0000313" key="5">
    <source>
        <dbReference type="Proteomes" id="UP000663760"/>
    </source>
</evidence>
<keyword evidence="1" id="KW-0812">Transmembrane</keyword>
<organism evidence="3">
    <name type="scientific">Spirodela intermedia</name>
    <name type="common">Intermediate duckweed</name>
    <dbReference type="NCBI Taxonomy" id="51605"/>
    <lineage>
        <taxon>Eukaryota</taxon>
        <taxon>Viridiplantae</taxon>
        <taxon>Streptophyta</taxon>
        <taxon>Embryophyta</taxon>
        <taxon>Tracheophyta</taxon>
        <taxon>Spermatophyta</taxon>
        <taxon>Magnoliopsida</taxon>
        <taxon>Liliopsida</taxon>
        <taxon>Araceae</taxon>
        <taxon>Lemnoideae</taxon>
        <taxon>Spirodela</taxon>
    </lineage>
</organism>
<proteinExistence type="predicted"/>
<dbReference type="EMBL" id="LR746267">
    <property type="protein sequence ID" value="CAA7394578.1"/>
    <property type="molecule type" value="Genomic_DNA"/>
</dbReference>
<keyword evidence="5" id="KW-1185">Reference proteome</keyword>
<dbReference type="EMBL" id="LR743591">
    <property type="protein sequence ID" value="CAA2618630.1"/>
    <property type="molecule type" value="Genomic_DNA"/>
</dbReference>
<keyword evidence="2" id="KW-0732">Signal</keyword>